<organism evidence="2 3">
    <name type="scientific">Streptomyces graminofaciens</name>
    <dbReference type="NCBI Taxonomy" id="68212"/>
    <lineage>
        <taxon>Bacteria</taxon>
        <taxon>Bacillati</taxon>
        <taxon>Actinomycetota</taxon>
        <taxon>Actinomycetes</taxon>
        <taxon>Kitasatosporales</taxon>
        <taxon>Streptomycetaceae</taxon>
        <taxon>Streptomyces</taxon>
    </lineage>
</organism>
<reference evidence="2 3" key="1">
    <citation type="journal article" date="2010" name="ChemBioChem">
        <title>Cloning and characterization of the biosynthetic gene cluster of 16-membered macrolide antibiotic FD-891: involvement of a dual functional cytochrome P450 monooxygenase catalyzing epoxidation and hydroxylation.</title>
        <authorList>
            <person name="Kudo F."/>
            <person name="Motegi A."/>
            <person name="Mizoue K."/>
            <person name="Eguchi T."/>
        </authorList>
    </citation>
    <scope>NUCLEOTIDE SEQUENCE [LARGE SCALE GENOMIC DNA]</scope>
    <source>
        <strain evidence="2 3">A-8890</strain>
    </source>
</reference>
<reference evidence="2 3" key="2">
    <citation type="journal article" date="2023" name="ChemBioChem">
        <title>Acyltransferase Domain Exchange between Two Independent Type I Polyketide Synthases in the Same Producer Strain of Macrolide Antibiotics.</title>
        <authorList>
            <person name="Kudo F."/>
            <person name="Kishikawa K."/>
            <person name="Tsuboi K."/>
            <person name="Kido T."/>
            <person name="Usui T."/>
            <person name="Hashimoto J."/>
            <person name="Shin-Ya K."/>
            <person name="Miyanaga A."/>
            <person name="Eguchi T."/>
        </authorList>
    </citation>
    <scope>NUCLEOTIDE SEQUENCE [LARGE SCALE GENOMIC DNA]</scope>
    <source>
        <strain evidence="2 3">A-8890</strain>
    </source>
</reference>
<dbReference type="Proteomes" id="UP001321542">
    <property type="component" value="Chromosome"/>
</dbReference>
<feature type="region of interest" description="Disordered" evidence="1">
    <location>
        <begin position="21"/>
        <end position="51"/>
    </location>
</feature>
<evidence type="ECO:0000313" key="2">
    <source>
        <dbReference type="EMBL" id="BBC31454.1"/>
    </source>
</evidence>
<evidence type="ECO:0000313" key="3">
    <source>
        <dbReference type="Proteomes" id="UP001321542"/>
    </source>
</evidence>
<name>A0ABM7F6L0_9ACTN</name>
<proteinExistence type="predicted"/>
<keyword evidence="3" id="KW-1185">Reference proteome</keyword>
<evidence type="ECO:0000256" key="1">
    <source>
        <dbReference type="SAM" id="MobiDB-lite"/>
    </source>
</evidence>
<sequence>MWWGGRGQWWLIAQFSEALEAHGLGGPPPTASRADARSQGRSAGGRPALNCGQSCCQGRHGWAQRRLPTSSAPYAGPVKEGSGAPAPVSPACGASGKVP</sequence>
<dbReference type="EMBL" id="AP018448">
    <property type="protein sequence ID" value="BBC31454.1"/>
    <property type="molecule type" value="Genomic_DNA"/>
</dbReference>
<protein>
    <submittedName>
        <fullName evidence="2">Uncharacterized protein</fullName>
    </submittedName>
</protein>
<accession>A0ABM7F6L0</accession>
<feature type="region of interest" description="Disordered" evidence="1">
    <location>
        <begin position="67"/>
        <end position="99"/>
    </location>
</feature>
<gene>
    <name evidence="2" type="ORF">SGFS_027480</name>
</gene>